<reference evidence="16 17" key="1">
    <citation type="journal article" date="2020" name="Mol. Plant">
        <title>The Chromosome-Based Rubber Tree Genome Provides New Insights into Spurge Genome Evolution and Rubber Biosynthesis.</title>
        <authorList>
            <person name="Liu J."/>
            <person name="Shi C."/>
            <person name="Shi C.C."/>
            <person name="Li W."/>
            <person name="Zhang Q.J."/>
            <person name="Zhang Y."/>
            <person name="Li K."/>
            <person name="Lu H.F."/>
            <person name="Shi C."/>
            <person name="Zhu S.T."/>
            <person name="Xiao Z.Y."/>
            <person name="Nan H."/>
            <person name="Yue Y."/>
            <person name="Zhu X.G."/>
            <person name="Wu Y."/>
            <person name="Hong X.N."/>
            <person name="Fan G.Y."/>
            <person name="Tong Y."/>
            <person name="Zhang D."/>
            <person name="Mao C.L."/>
            <person name="Liu Y.L."/>
            <person name="Hao S.J."/>
            <person name="Liu W.Q."/>
            <person name="Lv M.Q."/>
            <person name="Zhang H.B."/>
            <person name="Liu Y."/>
            <person name="Hu-Tang G.R."/>
            <person name="Wang J.P."/>
            <person name="Wang J.H."/>
            <person name="Sun Y.H."/>
            <person name="Ni S.B."/>
            <person name="Chen W.B."/>
            <person name="Zhang X.C."/>
            <person name="Jiao Y.N."/>
            <person name="Eichler E.E."/>
            <person name="Li G.H."/>
            <person name="Liu X."/>
            <person name="Gao L.Z."/>
        </authorList>
    </citation>
    <scope>NUCLEOTIDE SEQUENCE [LARGE SCALE GENOMIC DNA]</scope>
    <source>
        <strain evidence="17">cv. GT1</strain>
        <tissue evidence="16">Leaf</tissue>
    </source>
</reference>
<comment type="catalytic activity">
    <reaction evidence="12">
        <text>L-threonyl-[protein] + ATP = O-phospho-L-threonyl-[protein] + ADP + H(+)</text>
        <dbReference type="Rhea" id="RHEA:46608"/>
        <dbReference type="Rhea" id="RHEA-COMP:11060"/>
        <dbReference type="Rhea" id="RHEA-COMP:11605"/>
        <dbReference type="ChEBI" id="CHEBI:15378"/>
        <dbReference type="ChEBI" id="CHEBI:30013"/>
        <dbReference type="ChEBI" id="CHEBI:30616"/>
        <dbReference type="ChEBI" id="CHEBI:61977"/>
        <dbReference type="ChEBI" id="CHEBI:456216"/>
        <dbReference type="EC" id="2.7.11.1"/>
    </reaction>
</comment>
<evidence type="ECO:0000256" key="12">
    <source>
        <dbReference type="ARBA" id="ARBA00047899"/>
    </source>
</evidence>
<dbReference type="InterPro" id="IPR017441">
    <property type="entry name" value="Protein_kinase_ATP_BS"/>
</dbReference>
<evidence type="ECO:0000313" key="17">
    <source>
        <dbReference type="Proteomes" id="UP000467840"/>
    </source>
</evidence>
<feature type="binding site" evidence="14">
    <location>
        <position position="150"/>
    </location>
    <ligand>
        <name>ATP</name>
        <dbReference type="ChEBI" id="CHEBI:30616"/>
    </ligand>
</feature>
<dbReference type="SUPFAM" id="SSF56112">
    <property type="entry name" value="Protein kinase-like (PK-like)"/>
    <property type="match status" value="1"/>
</dbReference>
<evidence type="ECO:0000256" key="1">
    <source>
        <dbReference type="ARBA" id="ARBA00004162"/>
    </source>
</evidence>
<evidence type="ECO:0000256" key="9">
    <source>
        <dbReference type="ARBA" id="ARBA00022840"/>
    </source>
</evidence>
<keyword evidence="7 14" id="KW-0547">Nucleotide-binding</keyword>
<feature type="domain" description="Protein kinase" evidence="15">
    <location>
        <begin position="1"/>
        <end position="243"/>
    </location>
</feature>
<evidence type="ECO:0000259" key="15">
    <source>
        <dbReference type="PROSITE" id="PS50011"/>
    </source>
</evidence>
<evidence type="ECO:0000256" key="4">
    <source>
        <dbReference type="ARBA" id="ARBA00022527"/>
    </source>
</evidence>
<gene>
    <name evidence="16" type="ORF">GH714_032853</name>
</gene>
<evidence type="ECO:0000256" key="13">
    <source>
        <dbReference type="ARBA" id="ARBA00048679"/>
    </source>
</evidence>
<evidence type="ECO:0000256" key="7">
    <source>
        <dbReference type="ARBA" id="ARBA00022741"/>
    </source>
</evidence>
<dbReference type="Gene3D" id="2.60.120.430">
    <property type="entry name" value="Galactose-binding lectin"/>
    <property type="match status" value="1"/>
</dbReference>
<dbReference type="InterPro" id="IPR011009">
    <property type="entry name" value="Kinase-like_dom_sf"/>
</dbReference>
<comment type="subcellular location">
    <subcellularLocation>
        <location evidence="1">Cell membrane</location>
        <topology evidence="1">Single-pass membrane protein</topology>
    </subcellularLocation>
</comment>
<comment type="caution">
    <text evidence="16">The sequence shown here is derived from an EMBL/GenBank/DDBJ whole genome shotgun (WGS) entry which is preliminary data.</text>
</comment>
<dbReference type="GO" id="GO:0004674">
    <property type="term" value="F:protein serine/threonine kinase activity"/>
    <property type="evidence" value="ECO:0007669"/>
    <property type="project" value="UniProtKB-KW"/>
</dbReference>
<keyword evidence="11" id="KW-0472">Membrane</keyword>
<dbReference type="AlphaFoldDB" id="A0A6A6LL17"/>
<organism evidence="16 17">
    <name type="scientific">Hevea brasiliensis</name>
    <name type="common">Para rubber tree</name>
    <name type="synonym">Siphonia brasiliensis</name>
    <dbReference type="NCBI Taxonomy" id="3981"/>
    <lineage>
        <taxon>Eukaryota</taxon>
        <taxon>Viridiplantae</taxon>
        <taxon>Streptophyta</taxon>
        <taxon>Embryophyta</taxon>
        <taxon>Tracheophyta</taxon>
        <taxon>Spermatophyta</taxon>
        <taxon>Magnoliopsida</taxon>
        <taxon>eudicotyledons</taxon>
        <taxon>Gunneridae</taxon>
        <taxon>Pentapetalae</taxon>
        <taxon>rosids</taxon>
        <taxon>fabids</taxon>
        <taxon>Malpighiales</taxon>
        <taxon>Euphorbiaceae</taxon>
        <taxon>Crotonoideae</taxon>
        <taxon>Micrandreae</taxon>
        <taxon>Hevea</taxon>
    </lineage>
</organism>
<dbReference type="EC" id="2.7.11.1" evidence="2"/>
<evidence type="ECO:0000256" key="2">
    <source>
        <dbReference type="ARBA" id="ARBA00012513"/>
    </source>
</evidence>
<sequence length="243" mass="27099">MDLLLATSLTGNERKFQWLLSQGLHTTYRINVGGSKVTATNDSLWRNWIPDDDFLTYPETAKNSFLFEGPLITGPQNTDYVAPAHVYITAKELKQTNYSNITWGFKVSKNSQHLVRRATKNFNSEVLIGEGMFGKVYKGTLSEGVKVAVKRSEPGHGQDADSEKSTSRSELSWEQRLKICIDSAKGLHYLHTGLARRIIHCAVKSANILLNEDYVAKVADFGLSKLVHLDSDEKQAQNAALVI</sequence>
<dbReference type="PANTHER" id="PTHR47982">
    <property type="entry name" value="PROLINE-RICH RECEPTOR-LIKE PROTEIN KINASE PERK4"/>
    <property type="match status" value="1"/>
</dbReference>
<accession>A0A6A6LL17</accession>
<dbReference type="Gene3D" id="1.10.510.10">
    <property type="entry name" value="Transferase(Phosphotransferase) domain 1"/>
    <property type="match status" value="1"/>
</dbReference>
<evidence type="ECO:0000256" key="3">
    <source>
        <dbReference type="ARBA" id="ARBA00022475"/>
    </source>
</evidence>
<evidence type="ECO:0000256" key="11">
    <source>
        <dbReference type="ARBA" id="ARBA00023136"/>
    </source>
</evidence>
<dbReference type="InterPro" id="IPR001245">
    <property type="entry name" value="Ser-Thr/Tyr_kinase_cat_dom"/>
</dbReference>
<dbReference type="Pfam" id="PF07714">
    <property type="entry name" value="PK_Tyr_Ser-Thr"/>
    <property type="match status" value="1"/>
</dbReference>
<keyword evidence="5" id="KW-0808">Transferase</keyword>
<protein>
    <recommendedName>
        <fullName evidence="2">non-specific serine/threonine protein kinase</fullName>
        <ecNumber evidence="2">2.7.11.1</ecNumber>
    </recommendedName>
</protein>
<keyword evidence="6" id="KW-0812">Transmembrane</keyword>
<evidence type="ECO:0000256" key="8">
    <source>
        <dbReference type="ARBA" id="ARBA00022777"/>
    </source>
</evidence>
<evidence type="ECO:0000256" key="5">
    <source>
        <dbReference type="ARBA" id="ARBA00022679"/>
    </source>
</evidence>
<dbReference type="PROSITE" id="PS50011">
    <property type="entry name" value="PROTEIN_KINASE_DOM"/>
    <property type="match status" value="1"/>
</dbReference>
<dbReference type="EMBL" id="JAAGAX010000010">
    <property type="protein sequence ID" value="KAF2302120.1"/>
    <property type="molecule type" value="Genomic_DNA"/>
</dbReference>
<dbReference type="InterPro" id="IPR047117">
    <property type="entry name" value="PERK1-13-like"/>
</dbReference>
<keyword evidence="10" id="KW-1133">Transmembrane helix</keyword>
<proteinExistence type="predicted"/>
<dbReference type="PANTHER" id="PTHR47982:SF70">
    <property type="entry name" value="PROTEIN KINASE SUPERFAMILY PROTEIN"/>
    <property type="match status" value="1"/>
</dbReference>
<evidence type="ECO:0000256" key="10">
    <source>
        <dbReference type="ARBA" id="ARBA00022989"/>
    </source>
</evidence>
<dbReference type="InterPro" id="IPR000719">
    <property type="entry name" value="Prot_kinase_dom"/>
</dbReference>
<dbReference type="PROSITE" id="PS00107">
    <property type="entry name" value="PROTEIN_KINASE_ATP"/>
    <property type="match status" value="1"/>
</dbReference>
<name>A0A6A6LL17_HEVBR</name>
<dbReference type="Proteomes" id="UP000467840">
    <property type="component" value="Chromosome 4"/>
</dbReference>
<evidence type="ECO:0000256" key="14">
    <source>
        <dbReference type="PROSITE-ProRule" id="PRU10141"/>
    </source>
</evidence>
<dbReference type="GO" id="GO:0005886">
    <property type="term" value="C:plasma membrane"/>
    <property type="evidence" value="ECO:0007669"/>
    <property type="project" value="UniProtKB-SubCell"/>
</dbReference>
<comment type="catalytic activity">
    <reaction evidence="13">
        <text>L-seryl-[protein] + ATP = O-phospho-L-seryl-[protein] + ADP + H(+)</text>
        <dbReference type="Rhea" id="RHEA:17989"/>
        <dbReference type="Rhea" id="RHEA-COMP:9863"/>
        <dbReference type="Rhea" id="RHEA-COMP:11604"/>
        <dbReference type="ChEBI" id="CHEBI:15378"/>
        <dbReference type="ChEBI" id="CHEBI:29999"/>
        <dbReference type="ChEBI" id="CHEBI:30616"/>
        <dbReference type="ChEBI" id="CHEBI:83421"/>
        <dbReference type="ChEBI" id="CHEBI:456216"/>
        <dbReference type="EC" id="2.7.11.1"/>
    </reaction>
</comment>
<keyword evidence="9 14" id="KW-0067">ATP-binding</keyword>
<dbReference type="GO" id="GO:0005524">
    <property type="term" value="F:ATP binding"/>
    <property type="evidence" value="ECO:0007669"/>
    <property type="project" value="UniProtKB-UniRule"/>
</dbReference>
<keyword evidence="4" id="KW-0723">Serine/threonine-protein kinase</keyword>
<keyword evidence="17" id="KW-1185">Reference proteome</keyword>
<keyword evidence="3" id="KW-1003">Cell membrane</keyword>
<keyword evidence="8" id="KW-0418">Kinase</keyword>
<evidence type="ECO:0000313" key="16">
    <source>
        <dbReference type="EMBL" id="KAF2302120.1"/>
    </source>
</evidence>
<evidence type="ECO:0000256" key="6">
    <source>
        <dbReference type="ARBA" id="ARBA00022692"/>
    </source>
</evidence>